<dbReference type="GO" id="GO:0004222">
    <property type="term" value="F:metalloendopeptidase activity"/>
    <property type="evidence" value="ECO:0007669"/>
    <property type="project" value="UniProtKB-UniRule"/>
</dbReference>
<evidence type="ECO:0000256" key="11">
    <source>
        <dbReference type="ARBA" id="ARBA00023180"/>
    </source>
</evidence>
<sequence>MEKIVIILLNIVICISSNLFYENIISRKQRKVSFNLDHKWPLPIPYFIDINVNVAAVEKVIKFIQQESCIRFKRYPTKVSGIVGLHYYYGNDCSSSVGKKVKRSWQKISIGENCDKYGKIYHETLHALGFYHEHTRLDRDKYIKLLFRNVIPNFASQFAKVSKTDSNTFRIPYDYGSVMHYALFFLSSNGENTMVPYDKLYDMTPGYKSKMSFNDLKLLNIYYCSTVCKNKIKCYNFGFPDSNNCGKCKCVNGFTGLYCNIMVKSSIQCGETQYFATKVRSKFEVKGARDCVYHFLTSRFRKLKVKIESTSLYPNFLRFCYDINSVEIKYRNDKSVTGALFCNYNSDITIVSHGNHVMIRYRSDNPKNRVLLNFQSVSRLYRQMASKSPFMNGLFKKIGFNRGANIEVPF</sequence>
<dbReference type="AlphaFoldDB" id="A0A0K0FHA1"/>
<evidence type="ECO:0000256" key="15">
    <source>
        <dbReference type="SAM" id="Phobius"/>
    </source>
</evidence>
<feature type="binding site" evidence="13">
    <location>
        <position position="122"/>
    </location>
    <ligand>
        <name>Zn(2+)</name>
        <dbReference type="ChEBI" id="CHEBI:29105"/>
        <note>catalytic</note>
    </ligand>
</feature>
<feature type="active site" evidence="13">
    <location>
        <position position="123"/>
    </location>
</feature>
<dbReference type="PROSITE" id="PS51864">
    <property type="entry name" value="ASTACIN"/>
    <property type="match status" value="1"/>
</dbReference>
<evidence type="ECO:0000256" key="13">
    <source>
        <dbReference type="PROSITE-ProRule" id="PRU01211"/>
    </source>
</evidence>
<dbReference type="Gene3D" id="3.40.390.10">
    <property type="entry name" value="Collagenase (Catalytic Domain)"/>
    <property type="match status" value="1"/>
</dbReference>
<protein>
    <recommendedName>
        <fullName evidence="12">Zinc metalloproteinase</fullName>
    </recommendedName>
</protein>
<evidence type="ECO:0000256" key="10">
    <source>
        <dbReference type="ARBA" id="ARBA00023157"/>
    </source>
</evidence>
<dbReference type="InterPro" id="IPR017050">
    <property type="entry name" value="Metallopeptidase_nem"/>
</dbReference>
<dbReference type="PRINTS" id="PR00480">
    <property type="entry name" value="ASTACIN"/>
</dbReference>
<dbReference type="PROSITE" id="PS01186">
    <property type="entry name" value="EGF_2"/>
    <property type="match status" value="1"/>
</dbReference>
<dbReference type="Proteomes" id="UP000035680">
    <property type="component" value="Unassembled WGS sequence"/>
</dbReference>
<evidence type="ECO:0000256" key="5">
    <source>
        <dbReference type="ARBA" id="ARBA00022723"/>
    </source>
</evidence>
<keyword evidence="8 13" id="KW-0862">Zinc</keyword>
<feature type="binding site" evidence="13">
    <location>
        <position position="132"/>
    </location>
    <ligand>
        <name>Zn(2+)</name>
        <dbReference type="ChEBI" id="CHEBI:29105"/>
        <note>catalytic</note>
    </ligand>
</feature>
<reference evidence="18" key="2">
    <citation type="submission" date="2015-08" db="UniProtKB">
        <authorList>
            <consortium name="WormBaseParasite"/>
        </authorList>
    </citation>
    <scope>IDENTIFICATION</scope>
</reference>
<accession>A0A0K0FHA1</accession>
<evidence type="ECO:0000256" key="12">
    <source>
        <dbReference type="PIRNR" id="PIRNR036365"/>
    </source>
</evidence>
<comment type="caution">
    <text evidence="13">Lacks conserved residue(s) required for the propagation of feature annotation.</text>
</comment>
<dbReference type="PIRSF" id="PIRSF036365">
    <property type="entry name" value="Astacin_nematoda"/>
    <property type="match status" value="1"/>
</dbReference>
<evidence type="ECO:0000256" key="9">
    <source>
        <dbReference type="ARBA" id="ARBA00023049"/>
    </source>
</evidence>
<evidence type="ECO:0000313" key="18">
    <source>
        <dbReference type="WBParaSite" id="SVE_0826300.1"/>
    </source>
</evidence>
<evidence type="ECO:0000256" key="2">
    <source>
        <dbReference type="ARBA" id="ARBA00022525"/>
    </source>
</evidence>
<evidence type="ECO:0000256" key="3">
    <source>
        <dbReference type="ARBA" id="ARBA00022536"/>
    </source>
</evidence>
<keyword evidence="10 13" id="KW-1015">Disulfide bond</keyword>
<dbReference type="Pfam" id="PF01400">
    <property type="entry name" value="Astacin"/>
    <property type="match status" value="1"/>
</dbReference>
<dbReference type="SUPFAM" id="SSF49854">
    <property type="entry name" value="Spermadhesin, CUB domain"/>
    <property type="match status" value="1"/>
</dbReference>
<evidence type="ECO:0000256" key="8">
    <source>
        <dbReference type="ARBA" id="ARBA00022833"/>
    </source>
</evidence>
<dbReference type="Gene3D" id="2.60.120.290">
    <property type="entry name" value="Spermadhesin, CUB domain"/>
    <property type="match status" value="1"/>
</dbReference>
<evidence type="ECO:0000256" key="14">
    <source>
        <dbReference type="RuleBase" id="RU361183"/>
    </source>
</evidence>
<dbReference type="CDD" id="cd04280">
    <property type="entry name" value="ZnMc_astacin_like"/>
    <property type="match status" value="1"/>
</dbReference>
<dbReference type="InterPro" id="IPR000742">
    <property type="entry name" value="EGF"/>
</dbReference>
<dbReference type="InterPro" id="IPR024079">
    <property type="entry name" value="MetalloPept_cat_dom_sf"/>
</dbReference>
<evidence type="ECO:0000256" key="4">
    <source>
        <dbReference type="ARBA" id="ARBA00022670"/>
    </source>
</evidence>
<comment type="cofactor">
    <cofactor evidence="13 14">
        <name>Zn(2+)</name>
        <dbReference type="ChEBI" id="CHEBI:29105"/>
    </cofactor>
    <text evidence="13 14">Binds 1 zinc ion per subunit.</text>
</comment>
<dbReference type="InterPro" id="IPR001506">
    <property type="entry name" value="Peptidase_M12A"/>
</dbReference>
<feature type="transmembrane region" description="Helical" evidence="15">
    <location>
        <begin position="6"/>
        <end position="25"/>
    </location>
</feature>
<dbReference type="PANTHER" id="PTHR10127:SF780">
    <property type="entry name" value="METALLOENDOPEPTIDASE"/>
    <property type="match status" value="1"/>
</dbReference>
<feature type="binding site" evidence="13">
    <location>
        <position position="126"/>
    </location>
    <ligand>
        <name>Zn(2+)</name>
        <dbReference type="ChEBI" id="CHEBI:29105"/>
        <note>catalytic</note>
    </ligand>
</feature>
<dbReference type="SMART" id="SM00235">
    <property type="entry name" value="ZnMc"/>
    <property type="match status" value="1"/>
</dbReference>
<dbReference type="InterPro" id="IPR006026">
    <property type="entry name" value="Peptidase_Metallo"/>
</dbReference>
<dbReference type="InterPro" id="IPR034035">
    <property type="entry name" value="Astacin-like_dom"/>
</dbReference>
<keyword evidence="15" id="KW-0472">Membrane</keyword>
<dbReference type="GO" id="GO:0018996">
    <property type="term" value="P:molting cycle, collagen and cuticulin-based cuticle"/>
    <property type="evidence" value="ECO:0007669"/>
    <property type="project" value="InterPro"/>
</dbReference>
<keyword evidence="5 13" id="KW-0479">Metal-binding</keyword>
<comment type="subcellular location">
    <subcellularLocation>
        <location evidence="1 12">Secreted</location>
    </subcellularLocation>
</comment>
<dbReference type="PROSITE" id="PS00022">
    <property type="entry name" value="EGF_1"/>
    <property type="match status" value="1"/>
</dbReference>
<evidence type="ECO:0000313" key="17">
    <source>
        <dbReference type="Proteomes" id="UP000035680"/>
    </source>
</evidence>
<keyword evidence="6" id="KW-0732">Signal</keyword>
<keyword evidence="15" id="KW-1133">Transmembrane helix</keyword>
<keyword evidence="3" id="KW-0245">EGF-like domain</keyword>
<dbReference type="GO" id="GO:0005576">
    <property type="term" value="C:extracellular region"/>
    <property type="evidence" value="ECO:0007669"/>
    <property type="project" value="UniProtKB-SubCell"/>
</dbReference>
<evidence type="ECO:0000256" key="1">
    <source>
        <dbReference type="ARBA" id="ARBA00004613"/>
    </source>
</evidence>
<dbReference type="GO" id="GO:0008270">
    <property type="term" value="F:zinc ion binding"/>
    <property type="evidence" value="ECO:0007669"/>
    <property type="project" value="UniProtKB-UniRule"/>
</dbReference>
<keyword evidence="9 13" id="KW-0482">Metalloprotease</keyword>
<dbReference type="WBParaSite" id="SVE_0826300.1">
    <property type="protein sequence ID" value="SVE_0826300.1"/>
    <property type="gene ID" value="SVE_0826300"/>
</dbReference>
<keyword evidence="17" id="KW-1185">Reference proteome</keyword>
<organism evidence="17 18">
    <name type="scientific">Strongyloides venezuelensis</name>
    <name type="common">Threadworm</name>
    <dbReference type="NCBI Taxonomy" id="75913"/>
    <lineage>
        <taxon>Eukaryota</taxon>
        <taxon>Metazoa</taxon>
        <taxon>Ecdysozoa</taxon>
        <taxon>Nematoda</taxon>
        <taxon>Chromadorea</taxon>
        <taxon>Rhabditida</taxon>
        <taxon>Tylenchina</taxon>
        <taxon>Panagrolaimomorpha</taxon>
        <taxon>Strongyloidoidea</taxon>
        <taxon>Strongyloididae</taxon>
        <taxon>Strongyloides</taxon>
    </lineage>
</organism>
<dbReference type="SUPFAM" id="SSF55486">
    <property type="entry name" value="Metalloproteases ('zincins'), catalytic domain"/>
    <property type="match status" value="1"/>
</dbReference>
<feature type="domain" description="Peptidase M12A" evidence="16">
    <location>
        <begin position="30"/>
        <end position="225"/>
    </location>
</feature>
<reference evidence="17" key="1">
    <citation type="submission" date="2014-07" db="EMBL/GenBank/DDBJ databases">
        <authorList>
            <person name="Martin A.A"/>
            <person name="De Silva N."/>
        </authorList>
    </citation>
    <scope>NUCLEOTIDE SEQUENCE</scope>
</reference>
<dbReference type="GO" id="GO:0006508">
    <property type="term" value="P:proteolysis"/>
    <property type="evidence" value="ECO:0007669"/>
    <property type="project" value="UniProtKB-KW"/>
</dbReference>
<evidence type="ECO:0000256" key="6">
    <source>
        <dbReference type="ARBA" id="ARBA00022729"/>
    </source>
</evidence>
<keyword evidence="15" id="KW-0812">Transmembrane</keyword>
<keyword evidence="7 13" id="KW-0378">Hydrolase</keyword>
<name>A0A0K0FHA1_STRVS</name>
<proteinExistence type="predicted"/>
<evidence type="ECO:0000256" key="7">
    <source>
        <dbReference type="ARBA" id="ARBA00022801"/>
    </source>
</evidence>
<dbReference type="PANTHER" id="PTHR10127">
    <property type="entry name" value="DISCOIDIN, CUB, EGF, LAMININ , AND ZINC METALLOPROTEASE DOMAIN CONTAINING"/>
    <property type="match status" value="1"/>
</dbReference>
<keyword evidence="11" id="KW-0325">Glycoprotein</keyword>
<keyword evidence="2 12" id="KW-0964">Secreted</keyword>
<keyword evidence="4 13" id="KW-0645">Protease</keyword>
<feature type="disulfide bond" evidence="13">
    <location>
        <begin position="69"/>
        <end position="224"/>
    </location>
</feature>
<dbReference type="InterPro" id="IPR035914">
    <property type="entry name" value="Sperma_CUB_dom_sf"/>
</dbReference>
<evidence type="ECO:0000259" key="16">
    <source>
        <dbReference type="PROSITE" id="PS51864"/>
    </source>
</evidence>